<reference evidence="5 6" key="1">
    <citation type="journal article" date="2010" name="Nature">
        <title>The sequence and de novo assembly of the giant panda genome.</title>
        <authorList>
            <person name="Li R."/>
            <person name="Fan W."/>
            <person name="Tian G."/>
            <person name="Zhu H."/>
            <person name="He L."/>
            <person name="Cai J."/>
            <person name="Huang Q."/>
            <person name="Cai Q."/>
            <person name="Li B."/>
            <person name="Bai Y."/>
            <person name="Zhang Z."/>
            <person name="Zhang Y."/>
            <person name="Wang W."/>
            <person name="Li J."/>
            <person name="Wei F."/>
            <person name="Li H."/>
            <person name="Jian M."/>
            <person name="Li J."/>
            <person name="Zhang Z."/>
            <person name="Nielsen R."/>
            <person name="Li D."/>
            <person name="Gu W."/>
            <person name="Yang Z."/>
            <person name="Xuan Z."/>
            <person name="Ryder O.A."/>
            <person name="Leung F.C."/>
            <person name="Zhou Y."/>
            <person name="Cao J."/>
            <person name="Sun X."/>
            <person name="Fu Y."/>
            <person name="Fang X."/>
            <person name="Guo X."/>
            <person name="Wang B."/>
            <person name="Hou R."/>
            <person name="Shen F."/>
            <person name="Mu B."/>
            <person name="Ni P."/>
            <person name="Lin R."/>
            <person name="Qian W."/>
            <person name="Wang G."/>
            <person name="Yu C."/>
            <person name="Nie W."/>
            <person name="Wang J."/>
            <person name="Wu Z."/>
            <person name="Liang H."/>
            <person name="Min J."/>
            <person name="Wu Q."/>
            <person name="Cheng S."/>
            <person name="Ruan J."/>
            <person name="Wang M."/>
            <person name="Shi Z."/>
            <person name="Wen M."/>
            <person name="Liu B."/>
            <person name="Ren X."/>
            <person name="Zheng H."/>
            <person name="Dong D."/>
            <person name="Cook K."/>
            <person name="Shan G."/>
            <person name="Zhang H."/>
            <person name="Kosiol C."/>
            <person name="Xie X."/>
            <person name="Lu Z."/>
            <person name="Zheng H."/>
            <person name="Li Y."/>
            <person name="Steiner C.C."/>
            <person name="Lam T.T."/>
            <person name="Lin S."/>
            <person name="Zhang Q."/>
            <person name="Li G."/>
            <person name="Tian J."/>
            <person name="Gong T."/>
            <person name="Liu H."/>
            <person name="Zhang D."/>
            <person name="Fang L."/>
            <person name="Ye C."/>
            <person name="Zhang J."/>
            <person name="Hu W."/>
            <person name="Xu A."/>
            <person name="Ren Y."/>
            <person name="Zhang G."/>
            <person name="Bruford M.W."/>
            <person name="Li Q."/>
            <person name="Ma L."/>
            <person name="Guo Y."/>
            <person name="An N."/>
            <person name="Hu Y."/>
            <person name="Zheng Y."/>
            <person name="Shi Y."/>
            <person name="Li Z."/>
            <person name="Liu Q."/>
            <person name="Chen Y."/>
            <person name="Zhao J."/>
            <person name="Qu N."/>
            <person name="Zhao S."/>
            <person name="Tian F."/>
            <person name="Wang X."/>
            <person name="Wang H."/>
            <person name="Xu L."/>
            <person name="Liu X."/>
            <person name="Vinar T."/>
            <person name="Wang Y."/>
            <person name="Lam T.W."/>
            <person name="Yiu S.M."/>
            <person name="Liu S."/>
            <person name="Zhang H."/>
            <person name="Li D."/>
            <person name="Huang Y."/>
            <person name="Wang X."/>
            <person name="Yang G."/>
            <person name="Jiang Z."/>
            <person name="Wang J."/>
            <person name="Qin N."/>
            <person name="Li L."/>
            <person name="Li J."/>
            <person name="Bolund L."/>
            <person name="Kristiansen K."/>
            <person name="Wong G.K."/>
            <person name="Olson M."/>
            <person name="Zhang X."/>
            <person name="Li S."/>
            <person name="Yang H."/>
            <person name="Wang J."/>
            <person name="Wang J."/>
        </authorList>
    </citation>
    <scope>NUCLEOTIDE SEQUENCE [LARGE SCALE GENOMIC DNA]</scope>
</reference>
<keyword evidence="2" id="KW-0175">Coiled coil</keyword>
<dbReference type="InterPro" id="IPR004244">
    <property type="entry name" value="Transposase_22"/>
</dbReference>
<dbReference type="Gene3D" id="3.30.70.1820">
    <property type="entry name" value="L1 transposable element, RRM domain"/>
    <property type="match status" value="1"/>
</dbReference>
<name>A0A7N5JKT2_AILME</name>
<dbReference type="Proteomes" id="UP000008912">
    <property type="component" value="Unassembled WGS sequence"/>
</dbReference>
<dbReference type="Pfam" id="PF17490">
    <property type="entry name" value="Tnp_22_dsRBD"/>
    <property type="match status" value="1"/>
</dbReference>
<dbReference type="Gene3D" id="1.20.5.390">
    <property type="entry name" value="L1 transposable element, trimerization domain"/>
    <property type="match status" value="1"/>
</dbReference>
<feature type="domain" description="L1 transposable element dsRBD-like" evidence="4">
    <location>
        <begin position="235"/>
        <end position="297"/>
    </location>
</feature>
<protein>
    <recommendedName>
        <fullName evidence="7">L1 transposable element RRM domain-containing protein</fullName>
    </recommendedName>
</protein>
<dbReference type="InterPro" id="IPR035300">
    <property type="entry name" value="L1_dsRBD"/>
</dbReference>
<evidence type="ECO:0000259" key="4">
    <source>
        <dbReference type="Pfam" id="PF17490"/>
    </source>
</evidence>
<organism evidence="5 6">
    <name type="scientific">Ailuropoda melanoleuca</name>
    <name type="common">Giant panda</name>
    <dbReference type="NCBI Taxonomy" id="9646"/>
    <lineage>
        <taxon>Eukaryota</taxon>
        <taxon>Metazoa</taxon>
        <taxon>Chordata</taxon>
        <taxon>Craniata</taxon>
        <taxon>Vertebrata</taxon>
        <taxon>Euteleostomi</taxon>
        <taxon>Mammalia</taxon>
        <taxon>Eutheria</taxon>
        <taxon>Laurasiatheria</taxon>
        <taxon>Carnivora</taxon>
        <taxon>Caniformia</taxon>
        <taxon>Ursidae</taxon>
        <taxon>Ailuropoda</taxon>
    </lineage>
</organism>
<dbReference type="Ensembl" id="ENSAMET00000035509.1">
    <property type="protein sequence ID" value="ENSAMEP00000026846.1"/>
    <property type="gene ID" value="ENSAMEG00000029572.1"/>
</dbReference>
<dbReference type="AlphaFoldDB" id="A0A7N5JKT2"/>
<feature type="domain" description="L1 transposable element RRM" evidence="3">
    <location>
        <begin position="135"/>
        <end position="231"/>
    </location>
</feature>
<dbReference type="FunFam" id="3.30.70.1820:FF:000002">
    <property type="entry name" value="LINE-1 retrotransposable element ORF1 protein"/>
    <property type="match status" value="1"/>
</dbReference>
<dbReference type="Gene3D" id="3.30.250.20">
    <property type="entry name" value="L1 transposable element, C-terminal domain"/>
    <property type="match status" value="1"/>
</dbReference>
<dbReference type="InterPro" id="IPR043636">
    <property type="entry name" value="L1_RRM_dom"/>
</dbReference>
<dbReference type="Pfam" id="PF02994">
    <property type="entry name" value="Transposase_22"/>
    <property type="match status" value="1"/>
</dbReference>
<evidence type="ECO:0000313" key="5">
    <source>
        <dbReference type="Ensembl" id="ENSAMEP00000026846.1"/>
    </source>
</evidence>
<sequence length="300" mass="34365">MTRRRSPPQQRKDNESVASATELIHMDVSQLSEMEFRATMVKMMSRLEKSINENVAENIESLRAEMRANLTEIKNSMSQMQSKLEALTARVTEAEERVSELEDGLVEEKTKIEAGLKKIHAHECRLREITDSMKRSNVRIIGIPEGVEKNRGLEEIFEQIVAENFPNLARETHICVQEAERTPSKLNQDKPTPRHVIVQFANIRSKDTVLKAARAKKFLTYQGKGIRITSDLSTETWNERKAWGGIFKALSEKNMQPRILYPAKLSFRIDGEIKTFQNRQSLTNFVTTKPALQETLRGVL</sequence>
<dbReference type="GeneTree" id="ENSGT01150000286982"/>
<reference evidence="5" key="3">
    <citation type="submission" date="2025-09" db="UniProtKB">
        <authorList>
            <consortium name="Ensembl"/>
        </authorList>
    </citation>
    <scope>IDENTIFICATION</scope>
</reference>
<dbReference type="PANTHER" id="PTHR11505">
    <property type="entry name" value="L1 TRANSPOSABLE ELEMENT-RELATED"/>
    <property type="match status" value="1"/>
</dbReference>
<feature type="coiled-coil region" evidence="2">
    <location>
        <begin position="52"/>
        <end position="111"/>
    </location>
</feature>
<dbReference type="InterPro" id="IPR042566">
    <property type="entry name" value="L1_C"/>
</dbReference>
<evidence type="ECO:0000256" key="2">
    <source>
        <dbReference type="SAM" id="Coils"/>
    </source>
</evidence>
<evidence type="ECO:0008006" key="7">
    <source>
        <dbReference type="Google" id="ProtNLM"/>
    </source>
</evidence>
<reference evidence="5" key="2">
    <citation type="submission" date="2025-08" db="UniProtKB">
        <authorList>
            <consortium name="Ensembl"/>
        </authorList>
    </citation>
    <scope>IDENTIFICATION</scope>
</reference>
<keyword evidence="6" id="KW-1185">Reference proteome</keyword>
<accession>A0A7N5JKT2</accession>
<evidence type="ECO:0000313" key="6">
    <source>
        <dbReference type="Proteomes" id="UP000008912"/>
    </source>
</evidence>
<dbReference type="InParanoid" id="A0A7N5JKT2"/>
<evidence type="ECO:0000259" key="3">
    <source>
        <dbReference type="Pfam" id="PF02994"/>
    </source>
</evidence>
<comment type="similarity">
    <text evidence="1">Belongs to the transposase 22 family.</text>
</comment>
<evidence type="ECO:0000256" key="1">
    <source>
        <dbReference type="ARBA" id="ARBA00061640"/>
    </source>
</evidence>
<proteinExistence type="inferred from homology"/>